<dbReference type="Gene3D" id="1.25.40.570">
    <property type="match status" value="1"/>
</dbReference>
<evidence type="ECO:0000256" key="1">
    <source>
        <dbReference type="ARBA" id="ARBA00007912"/>
    </source>
</evidence>
<dbReference type="InterPro" id="IPR057985">
    <property type="entry name" value="TPR_PSMD3_N"/>
</dbReference>
<reference evidence="6" key="1">
    <citation type="journal article" date="2010" name="PLoS Negl. Trop. Dis.">
        <title>The genome sequence of Trypanosoma brucei gambiense, causative agent of chronic human african trypanosomiasis.</title>
        <authorList>
            <person name="Jackson A.P."/>
            <person name="Sanders M."/>
            <person name="Berry A."/>
            <person name="McQuillan J."/>
            <person name="Aslett M.A."/>
            <person name="Quail M.A."/>
            <person name="Chukualim B."/>
            <person name="Capewell P."/>
            <person name="MacLeod A."/>
            <person name="Melville S.E."/>
            <person name="Gibson W."/>
            <person name="Barry J.D."/>
            <person name="Berriman M."/>
            <person name="Hertz-Fowler C."/>
        </authorList>
    </citation>
    <scope>NUCLEOTIDE SEQUENCE [LARGE SCALE GENOMIC DNA]</scope>
    <source>
        <strain evidence="6">MHOM/CI/86/DAL972</strain>
    </source>
</reference>
<dbReference type="GO" id="GO:0042176">
    <property type="term" value="P:regulation of protein catabolic process"/>
    <property type="evidence" value="ECO:0007669"/>
    <property type="project" value="InterPro"/>
</dbReference>
<dbReference type="Proteomes" id="UP000002316">
    <property type="component" value="Chromosome 11"/>
</dbReference>
<dbReference type="Pfam" id="PF01399">
    <property type="entry name" value="PCI"/>
    <property type="match status" value="1"/>
</dbReference>
<dbReference type="GO" id="GO:0006511">
    <property type="term" value="P:ubiquitin-dependent protein catabolic process"/>
    <property type="evidence" value="ECO:0007669"/>
    <property type="project" value="TreeGrafter"/>
</dbReference>
<organism evidence="5 6">
    <name type="scientific">Trypanosoma brucei gambiense (strain MHOM/CI/86/DAL972)</name>
    <dbReference type="NCBI Taxonomy" id="679716"/>
    <lineage>
        <taxon>Eukaryota</taxon>
        <taxon>Discoba</taxon>
        <taxon>Euglenozoa</taxon>
        <taxon>Kinetoplastea</taxon>
        <taxon>Metakinetoplastina</taxon>
        <taxon>Trypanosomatida</taxon>
        <taxon>Trypanosomatidae</taxon>
        <taxon>Trypanosoma</taxon>
    </lineage>
</organism>
<gene>
    <name evidence="5" type="ORF">TbgDal_XI2330</name>
</gene>
<dbReference type="SMART" id="SM00753">
    <property type="entry name" value="PAM"/>
    <property type="match status" value="1"/>
</dbReference>
<dbReference type="GO" id="GO:0008541">
    <property type="term" value="C:proteasome regulatory particle, lid subcomplex"/>
    <property type="evidence" value="ECO:0007669"/>
    <property type="project" value="TreeGrafter"/>
</dbReference>
<dbReference type="Pfam" id="PF25573">
    <property type="entry name" value="TPR_PSMD3_N"/>
    <property type="match status" value="1"/>
</dbReference>
<proteinExistence type="inferred from homology"/>
<evidence type="ECO:0000256" key="2">
    <source>
        <dbReference type="ARBA" id="ARBA00022942"/>
    </source>
</evidence>
<dbReference type="RefSeq" id="XP_011779380.1">
    <property type="nucleotide sequence ID" value="XM_011781078.1"/>
</dbReference>
<dbReference type="Pfam" id="PF08375">
    <property type="entry name" value="Rpn3_C"/>
    <property type="match status" value="1"/>
</dbReference>
<dbReference type="FunFam" id="1.25.40.570:FF:000009">
    <property type="entry name" value="26S proteasome non-ATPase regulatory subunit 3"/>
    <property type="match status" value="1"/>
</dbReference>
<dbReference type="InterPro" id="IPR000717">
    <property type="entry name" value="PCI_dom"/>
</dbReference>
<evidence type="ECO:0000313" key="6">
    <source>
        <dbReference type="Proteomes" id="UP000002316"/>
    </source>
</evidence>
<protein>
    <recommendedName>
        <fullName evidence="3">26S proteasome regulatory subunit RPN3</fullName>
    </recommendedName>
</protein>
<evidence type="ECO:0000259" key="4">
    <source>
        <dbReference type="PROSITE" id="PS50250"/>
    </source>
</evidence>
<keyword evidence="2 5" id="KW-0647">Proteasome</keyword>
<dbReference type="InterPro" id="IPR013586">
    <property type="entry name" value="PSMD3_C"/>
</dbReference>
<dbReference type="PROSITE" id="PS50250">
    <property type="entry name" value="PCI"/>
    <property type="match status" value="1"/>
</dbReference>
<evidence type="ECO:0000256" key="3">
    <source>
        <dbReference type="ARBA" id="ARBA00075103"/>
    </source>
</evidence>
<comment type="similarity">
    <text evidence="1">Belongs to the proteasome subunit S3 family.</text>
</comment>
<evidence type="ECO:0000313" key="5">
    <source>
        <dbReference type="EMBL" id="CBH17116.1"/>
    </source>
</evidence>
<sequence length="398" mass="45866">MYLSLSHFRLLFFFQFSDLVTRIQTNYILLPFFLYSPRVFFLYSLFSRFFVSSNEETEYGSSGVMQTTGELTLKQQLQQSGSKGNDELLGRLMSLYRALCVRHDEVGQEMLLNDILALLTLNHQHDLAERVIATCEISLPHRSNNQAARYFYYVGLTHALRLGYVEADQFLQYALRKAPERASGFRVAATKLSLVVQLLLGEIPPRSDFLQKDMRECLSPYLQLTSCVRFGQLGRFMSILQQHKAIFEHDRTYSLILRVRQHVIRTGLRRICQAYSRISIPDVCAKLSMENPDDAEYIIAKAIRSGVIDAVIDHEQRHLISSETVDVYSTSEPLLALQRRIQFLNATHNEVKRSMRYSAADPDLEEERRKVDREEMDSLLRAIEDEELGGADFEDGLP</sequence>
<dbReference type="GO" id="GO:0030234">
    <property type="term" value="F:enzyme regulator activity"/>
    <property type="evidence" value="ECO:0007669"/>
    <property type="project" value="InterPro"/>
</dbReference>
<dbReference type="InterPro" id="IPR050756">
    <property type="entry name" value="CSN3"/>
</dbReference>
<dbReference type="KEGG" id="tbg:TbgDal_XI2330"/>
<dbReference type="VEuPathDB" id="TriTrypDB:Tbg972.11.2330"/>
<dbReference type="InterPro" id="IPR036390">
    <property type="entry name" value="WH_DNA-bd_sf"/>
</dbReference>
<dbReference type="OrthoDB" id="1713558at2759"/>
<accession>D0A615</accession>
<dbReference type="GeneID" id="23867202"/>
<dbReference type="AlphaFoldDB" id="D0A615"/>
<dbReference type="SMART" id="SM00088">
    <property type="entry name" value="PINT"/>
    <property type="match status" value="1"/>
</dbReference>
<feature type="domain" description="PCI" evidence="4">
    <location>
        <begin position="148"/>
        <end position="326"/>
    </location>
</feature>
<dbReference type="PANTHER" id="PTHR10758">
    <property type="entry name" value="26S PROTEASOME NON-ATPASE REGULATORY SUBUNIT 3/COP9 SIGNALOSOME COMPLEX SUBUNIT 3"/>
    <property type="match status" value="1"/>
</dbReference>
<dbReference type="EMBL" id="FN554974">
    <property type="protein sequence ID" value="CBH17116.1"/>
    <property type="molecule type" value="Genomic_DNA"/>
</dbReference>
<dbReference type="SUPFAM" id="SSF46785">
    <property type="entry name" value="Winged helix' DNA-binding domain"/>
    <property type="match status" value="1"/>
</dbReference>
<name>D0A615_TRYB9</name>
<dbReference type="PANTHER" id="PTHR10758:SF2">
    <property type="entry name" value="26S PROTEASOME NON-ATPASE REGULATORY SUBUNIT 3"/>
    <property type="match status" value="1"/>
</dbReference>